<protein>
    <submittedName>
        <fullName evidence="2">Pyridoxamine 5'-phosphate oxidase family protein</fullName>
    </submittedName>
</protein>
<dbReference type="AlphaFoldDB" id="A0ABD5XAF3"/>
<dbReference type="Pfam" id="PF01243">
    <property type="entry name" value="PNPOx_N"/>
    <property type="match status" value="1"/>
</dbReference>
<evidence type="ECO:0000313" key="2">
    <source>
        <dbReference type="EMBL" id="MFC7125943.1"/>
    </source>
</evidence>
<feature type="domain" description="Pyridoxamine 5'-phosphate oxidase N-terminal" evidence="1">
    <location>
        <begin position="9"/>
        <end position="123"/>
    </location>
</feature>
<reference evidence="2 3" key="1">
    <citation type="journal article" date="2014" name="Int. J. Syst. Evol. Microbiol.">
        <title>Complete genome sequence of Corynebacterium casei LMG S-19264T (=DSM 44701T), isolated from a smear-ripened cheese.</title>
        <authorList>
            <consortium name="US DOE Joint Genome Institute (JGI-PGF)"/>
            <person name="Walter F."/>
            <person name="Albersmeier A."/>
            <person name="Kalinowski J."/>
            <person name="Ruckert C."/>
        </authorList>
    </citation>
    <scope>NUCLEOTIDE SEQUENCE [LARGE SCALE GENOMIC DNA]</scope>
    <source>
        <strain evidence="2 3">CGMCC 4.7215</strain>
    </source>
</reference>
<dbReference type="RefSeq" id="WP_267638095.1">
    <property type="nucleotide sequence ID" value="NZ_JAODIY010000011.1"/>
</dbReference>
<dbReference type="EMBL" id="JBHSZQ010000011">
    <property type="protein sequence ID" value="MFC7125943.1"/>
    <property type="molecule type" value="Genomic_DNA"/>
</dbReference>
<dbReference type="InterPro" id="IPR011576">
    <property type="entry name" value="Pyridox_Oxase_N"/>
</dbReference>
<organism evidence="2 3">
    <name type="scientific">Halovenus rubra</name>
    <dbReference type="NCBI Taxonomy" id="869890"/>
    <lineage>
        <taxon>Archaea</taxon>
        <taxon>Methanobacteriati</taxon>
        <taxon>Methanobacteriota</taxon>
        <taxon>Stenosarchaea group</taxon>
        <taxon>Halobacteria</taxon>
        <taxon>Halobacteriales</taxon>
        <taxon>Haloarculaceae</taxon>
        <taxon>Halovenus</taxon>
    </lineage>
</organism>
<dbReference type="SUPFAM" id="SSF50475">
    <property type="entry name" value="FMN-binding split barrel"/>
    <property type="match status" value="1"/>
</dbReference>
<evidence type="ECO:0000259" key="1">
    <source>
        <dbReference type="Pfam" id="PF01243"/>
    </source>
</evidence>
<proteinExistence type="predicted"/>
<comment type="caution">
    <text evidence="2">The sequence shown here is derived from an EMBL/GenBank/DDBJ whole genome shotgun (WGS) entry which is preliminary data.</text>
</comment>
<dbReference type="Gene3D" id="2.30.110.10">
    <property type="entry name" value="Electron Transport, Fmn-binding Protein, Chain A"/>
    <property type="match status" value="1"/>
</dbReference>
<dbReference type="Proteomes" id="UP001596414">
    <property type="component" value="Unassembled WGS sequence"/>
</dbReference>
<sequence>MDVIENSLEPSLADFLDRPLFCFLGQISSDGAPRLSPLWYLWEDNRLWIIADTVGKSYASRVKQHPETAVAIVDFDVHTGRVEHVGMRGRAVLSPLNMDRVSRLLRRYLGENTDTWDDRFANLDAERWSFIEFSPETVVARDQSFSPSFDCR</sequence>
<accession>A0ABD5XAF3</accession>
<evidence type="ECO:0000313" key="3">
    <source>
        <dbReference type="Proteomes" id="UP001596414"/>
    </source>
</evidence>
<gene>
    <name evidence="2" type="ORF">ACFQJ7_07795</name>
</gene>
<name>A0ABD5XAF3_9EURY</name>
<dbReference type="InterPro" id="IPR012349">
    <property type="entry name" value="Split_barrel_FMN-bd"/>
</dbReference>